<dbReference type="FunFam" id="3.40.605.10:FF:000007">
    <property type="entry name" value="NAD/NADP-dependent betaine aldehyde dehydrogenase"/>
    <property type="match status" value="1"/>
</dbReference>
<dbReference type="AlphaFoldDB" id="A0A062VBJ1"/>
<dbReference type="InterPro" id="IPR015590">
    <property type="entry name" value="Aldehyde_DH_dom"/>
</dbReference>
<dbReference type="InterPro" id="IPR016163">
    <property type="entry name" value="Ald_DH_C"/>
</dbReference>
<feature type="active site" evidence="3">
    <location>
        <position position="245"/>
    </location>
</feature>
<dbReference type="GO" id="GO:0016620">
    <property type="term" value="F:oxidoreductase activity, acting on the aldehyde or oxo group of donors, NAD or NADP as acceptor"/>
    <property type="evidence" value="ECO:0007669"/>
    <property type="project" value="InterPro"/>
</dbReference>
<dbReference type="PANTHER" id="PTHR11699">
    <property type="entry name" value="ALDEHYDE DEHYDROGENASE-RELATED"/>
    <property type="match status" value="1"/>
</dbReference>
<comment type="caution">
    <text evidence="6">The sequence shown here is derived from an EMBL/GenBank/DDBJ whole genome shotgun (WGS) entry which is preliminary data.</text>
</comment>
<sequence length="472" mass="51256">MTAFDRDYRMTIDGKLATTGTQIEVINPATGKVFAAAPDCSPEQLNDAVDAARTAFRSWKKVPIDERAALLDKAGDVILQHLEELTRLFTQEQGRPTEGARGEIALAGNWLKIISKVRPPVHVSEDSAEQFIETRYVPLGVVCAIAPWNFPVNLAIWKIAPALLAGNTMVLKPSPFTPLCMLKIGELLQDVFPPGVLNVISGNDSLGPKMTSHPGFAKISFTGSTATGKKVMESAAKDLKRVTLELGGNDAAIVLPDVDIDAVAEKIFFGAFFNTAQICVATKRLYVHEDIYDQLRDRLAAIARAVKVGDGAEQGTVLGPIQNERQYTRVMELLEDARHNGLTLIEGAEVPGNGGYFIPVTLVDNPPESARVVQEEAFGPILPLLKFSDIDDVIARANDSEYGLAGAIWTGNPQRGLDIARQLETGTVWINQNLNLRPDTPFAGHKQSGFGVENGMEGLLEFMVPQSVYLAR</sequence>
<dbReference type="EMBL" id="ARYM01000017">
    <property type="protein sequence ID" value="KCZ97609.1"/>
    <property type="molecule type" value="Genomic_DNA"/>
</dbReference>
<organism evidence="6 7">
    <name type="scientific">Hyphomonas polymorpha PS728</name>
    <dbReference type="NCBI Taxonomy" id="1280954"/>
    <lineage>
        <taxon>Bacteria</taxon>
        <taxon>Pseudomonadati</taxon>
        <taxon>Pseudomonadota</taxon>
        <taxon>Alphaproteobacteria</taxon>
        <taxon>Hyphomonadales</taxon>
        <taxon>Hyphomonadaceae</taxon>
        <taxon>Hyphomonas</taxon>
    </lineage>
</organism>
<evidence type="ECO:0000256" key="4">
    <source>
        <dbReference type="RuleBase" id="RU003345"/>
    </source>
</evidence>
<accession>A0A062VBJ1</accession>
<protein>
    <submittedName>
        <fullName evidence="6">Aldehyde dehydrogenase</fullName>
    </submittedName>
</protein>
<evidence type="ECO:0000313" key="6">
    <source>
        <dbReference type="EMBL" id="KCZ97609.1"/>
    </source>
</evidence>
<dbReference type="PROSITE" id="PS00687">
    <property type="entry name" value="ALDEHYDE_DEHYDR_GLU"/>
    <property type="match status" value="1"/>
</dbReference>
<proteinExistence type="inferred from homology"/>
<keyword evidence="2 4" id="KW-0560">Oxidoreductase</keyword>
<evidence type="ECO:0000313" key="7">
    <source>
        <dbReference type="Proteomes" id="UP000027100"/>
    </source>
</evidence>
<dbReference type="SUPFAM" id="SSF53720">
    <property type="entry name" value="ALDH-like"/>
    <property type="match status" value="1"/>
</dbReference>
<evidence type="ECO:0000259" key="5">
    <source>
        <dbReference type="Pfam" id="PF00171"/>
    </source>
</evidence>
<reference evidence="6 7" key="1">
    <citation type="journal article" date="2014" name="Antonie Van Leeuwenhoek">
        <title>Hyphomonas beringensis sp. nov. and Hyphomonas chukchiensis sp. nov., isolated from surface seawater of the Bering Sea and Chukchi Sea.</title>
        <authorList>
            <person name="Li C."/>
            <person name="Lai Q."/>
            <person name="Li G."/>
            <person name="Dong C."/>
            <person name="Wang J."/>
            <person name="Liao Y."/>
            <person name="Shao Z."/>
        </authorList>
    </citation>
    <scope>NUCLEOTIDE SEQUENCE [LARGE SCALE GENOMIC DNA]</scope>
    <source>
        <strain evidence="6 7">PS728</strain>
    </source>
</reference>
<dbReference type="InterPro" id="IPR044086">
    <property type="entry name" value="LUC3-like"/>
</dbReference>
<dbReference type="eggNOG" id="COG1012">
    <property type="taxonomic scope" value="Bacteria"/>
</dbReference>
<feature type="domain" description="Aldehyde dehydrogenase" evidence="5">
    <location>
        <begin position="20"/>
        <end position="468"/>
    </location>
</feature>
<name>A0A062VBJ1_9PROT</name>
<dbReference type="Proteomes" id="UP000027100">
    <property type="component" value="Unassembled WGS sequence"/>
</dbReference>
<dbReference type="FunFam" id="3.40.309.10:FF:000009">
    <property type="entry name" value="Aldehyde dehydrogenase A"/>
    <property type="match status" value="1"/>
</dbReference>
<dbReference type="InterPro" id="IPR016162">
    <property type="entry name" value="Ald_DH_N"/>
</dbReference>
<dbReference type="PATRIC" id="fig|1280954.3.peg.2833"/>
<dbReference type="STRING" id="1280954.HPO_13987"/>
<dbReference type="OrthoDB" id="7168186at2"/>
<dbReference type="Gene3D" id="3.40.309.10">
    <property type="entry name" value="Aldehyde Dehydrogenase, Chain A, domain 2"/>
    <property type="match status" value="1"/>
</dbReference>
<dbReference type="InterPro" id="IPR016161">
    <property type="entry name" value="Ald_DH/histidinol_DH"/>
</dbReference>
<dbReference type="RefSeq" id="WP_035600085.1">
    <property type="nucleotide sequence ID" value="NZ_ARYM01000017.1"/>
</dbReference>
<dbReference type="CDD" id="cd07106">
    <property type="entry name" value="ALDH_AldA-AAD23400"/>
    <property type="match status" value="1"/>
</dbReference>
<gene>
    <name evidence="6" type="ORF">HPO_13987</name>
</gene>
<dbReference type="Pfam" id="PF00171">
    <property type="entry name" value="Aldedh"/>
    <property type="match status" value="1"/>
</dbReference>
<evidence type="ECO:0000256" key="2">
    <source>
        <dbReference type="ARBA" id="ARBA00023002"/>
    </source>
</evidence>
<dbReference type="Gene3D" id="3.40.605.10">
    <property type="entry name" value="Aldehyde Dehydrogenase, Chain A, domain 1"/>
    <property type="match status" value="1"/>
</dbReference>
<evidence type="ECO:0000256" key="3">
    <source>
        <dbReference type="PROSITE-ProRule" id="PRU10007"/>
    </source>
</evidence>
<comment type="similarity">
    <text evidence="1 4">Belongs to the aldehyde dehydrogenase family.</text>
</comment>
<evidence type="ECO:0000256" key="1">
    <source>
        <dbReference type="ARBA" id="ARBA00009986"/>
    </source>
</evidence>
<dbReference type="InterPro" id="IPR029510">
    <property type="entry name" value="Ald_DH_CS_GLU"/>
</dbReference>
<keyword evidence="7" id="KW-1185">Reference proteome</keyword>